<gene>
    <name evidence="6" type="ORF">IFM89_028600</name>
</gene>
<comment type="caution">
    <text evidence="6">The sequence shown here is derived from an EMBL/GenBank/DDBJ whole genome shotgun (WGS) entry which is preliminary data.</text>
</comment>
<evidence type="ECO:0000256" key="4">
    <source>
        <dbReference type="SAM" id="MobiDB-lite"/>
    </source>
</evidence>
<dbReference type="NCBIfam" id="TIGR01566">
    <property type="entry name" value="ZF_HD_prot_N"/>
    <property type="match status" value="1"/>
</dbReference>
<dbReference type="GO" id="GO:0003700">
    <property type="term" value="F:DNA-binding transcription factor activity"/>
    <property type="evidence" value="ECO:0007669"/>
    <property type="project" value="TreeGrafter"/>
</dbReference>
<proteinExistence type="predicted"/>
<dbReference type="GO" id="GO:0005634">
    <property type="term" value="C:nucleus"/>
    <property type="evidence" value="ECO:0007669"/>
    <property type="project" value="TreeGrafter"/>
</dbReference>
<dbReference type="Proteomes" id="UP000631114">
    <property type="component" value="Unassembled WGS sequence"/>
</dbReference>
<reference evidence="6 7" key="1">
    <citation type="submission" date="2020-10" db="EMBL/GenBank/DDBJ databases">
        <title>The Coptis chinensis genome and diversification of protoberbering-type alkaloids.</title>
        <authorList>
            <person name="Wang B."/>
            <person name="Shu S."/>
            <person name="Song C."/>
            <person name="Liu Y."/>
        </authorList>
    </citation>
    <scope>NUCLEOTIDE SEQUENCE [LARGE SCALE GENOMIC DNA]</scope>
    <source>
        <strain evidence="6">HL-2020</strain>
        <tissue evidence="6">Leaf</tissue>
    </source>
</reference>
<dbReference type="EMBL" id="JADFTS010000003">
    <property type="protein sequence ID" value="KAF9616134.1"/>
    <property type="molecule type" value="Genomic_DNA"/>
</dbReference>
<dbReference type="OrthoDB" id="682018at2759"/>
<dbReference type="PANTHER" id="PTHR31948:SF140">
    <property type="entry name" value="ZINC-FINGER HOMEODOMAIN PROTEIN 2"/>
    <property type="match status" value="1"/>
</dbReference>
<keyword evidence="7" id="KW-1185">Reference proteome</keyword>
<evidence type="ECO:0000313" key="6">
    <source>
        <dbReference type="EMBL" id="KAF9616134.1"/>
    </source>
</evidence>
<feature type="region of interest" description="Disordered" evidence="4">
    <location>
        <begin position="70"/>
        <end position="109"/>
    </location>
</feature>
<evidence type="ECO:0000259" key="5">
    <source>
        <dbReference type="PROSITE" id="PS51523"/>
    </source>
</evidence>
<sequence>MEQEMVVEVYKECQRNRAAERGMYATDGCQEFVRDNSKLDGMYCEACGCHQNFHHKVFIQERCLSGQANTKQSRSSKVKMESQVLVQEAHQGAKRSSRSKVKLESEVLV</sequence>
<dbReference type="GO" id="GO:0050793">
    <property type="term" value="P:regulation of developmental process"/>
    <property type="evidence" value="ECO:0007669"/>
    <property type="project" value="TreeGrafter"/>
</dbReference>
<dbReference type="InterPro" id="IPR006456">
    <property type="entry name" value="ZF_HD_homeobox_Cys/His_dimer"/>
</dbReference>
<dbReference type="GO" id="GO:0000976">
    <property type="term" value="F:transcription cis-regulatory region binding"/>
    <property type="evidence" value="ECO:0007669"/>
    <property type="project" value="TreeGrafter"/>
</dbReference>
<keyword evidence="3" id="KW-0862">Zinc</keyword>
<protein>
    <recommendedName>
        <fullName evidence="5">ZF-HD dimerization-type domain-containing protein</fullName>
    </recommendedName>
</protein>
<organism evidence="6 7">
    <name type="scientific">Coptis chinensis</name>
    <dbReference type="NCBI Taxonomy" id="261450"/>
    <lineage>
        <taxon>Eukaryota</taxon>
        <taxon>Viridiplantae</taxon>
        <taxon>Streptophyta</taxon>
        <taxon>Embryophyta</taxon>
        <taxon>Tracheophyta</taxon>
        <taxon>Spermatophyta</taxon>
        <taxon>Magnoliopsida</taxon>
        <taxon>Ranunculales</taxon>
        <taxon>Ranunculaceae</taxon>
        <taxon>Coptidoideae</taxon>
        <taxon>Coptis</taxon>
    </lineage>
</organism>
<evidence type="ECO:0000256" key="2">
    <source>
        <dbReference type="ARBA" id="ARBA00022771"/>
    </source>
</evidence>
<dbReference type="PROSITE" id="PS51523">
    <property type="entry name" value="ZF_HD_DIMER"/>
    <property type="match status" value="1"/>
</dbReference>
<name>A0A835M714_9MAGN</name>
<keyword evidence="2" id="KW-0863">Zinc-finger</keyword>
<dbReference type="GO" id="GO:0008270">
    <property type="term" value="F:zinc ion binding"/>
    <property type="evidence" value="ECO:0007669"/>
    <property type="project" value="UniProtKB-KW"/>
</dbReference>
<accession>A0A835M714</accession>
<evidence type="ECO:0000313" key="7">
    <source>
        <dbReference type="Proteomes" id="UP000631114"/>
    </source>
</evidence>
<keyword evidence="1" id="KW-0479">Metal-binding</keyword>
<evidence type="ECO:0000256" key="3">
    <source>
        <dbReference type="ARBA" id="ARBA00022833"/>
    </source>
</evidence>
<feature type="domain" description="ZF-HD dimerization-type" evidence="5">
    <location>
        <begin position="10"/>
        <end position="57"/>
    </location>
</feature>
<dbReference type="AlphaFoldDB" id="A0A835M714"/>
<dbReference type="Pfam" id="PF04770">
    <property type="entry name" value="ZF-HD_dimer"/>
    <property type="match status" value="1"/>
</dbReference>
<dbReference type="PANTHER" id="PTHR31948">
    <property type="entry name" value="ZINC-FINGER HOMEODOMAIN PROTEIN 2"/>
    <property type="match status" value="1"/>
</dbReference>
<evidence type="ECO:0000256" key="1">
    <source>
        <dbReference type="ARBA" id="ARBA00022723"/>
    </source>
</evidence>